<dbReference type="NCBIfam" id="TIGR02092">
    <property type="entry name" value="glgD"/>
    <property type="match status" value="1"/>
</dbReference>
<name>A0A0R2NPH1_9LACO</name>
<dbReference type="InterPro" id="IPR011004">
    <property type="entry name" value="Trimer_LpxA-like_sf"/>
</dbReference>
<dbReference type="Pfam" id="PF24894">
    <property type="entry name" value="Hexapep_GlmU"/>
    <property type="match status" value="1"/>
</dbReference>
<dbReference type="EMBL" id="AYGX02000109">
    <property type="protein sequence ID" value="KRO26754.1"/>
    <property type="molecule type" value="Genomic_DNA"/>
</dbReference>
<dbReference type="CDD" id="cd02508">
    <property type="entry name" value="ADP_Glucose_PP"/>
    <property type="match status" value="1"/>
</dbReference>
<evidence type="ECO:0000313" key="6">
    <source>
        <dbReference type="Proteomes" id="UP000050920"/>
    </source>
</evidence>
<dbReference type="RefSeq" id="WP_024625286.1">
    <property type="nucleotide sequence ID" value="NZ_AYGX02000109.1"/>
</dbReference>
<feature type="domain" description="Nucleotidyl transferase" evidence="3">
    <location>
        <begin position="17"/>
        <end position="161"/>
    </location>
</feature>
<evidence type="ECO:0000313" key="5">
    <source>
        <dbReference type="EMBL" id="KRO26754.1"/>
    </source>
</evidence>
<dbReference type="GO" id="GO:0005978">
    <property type="term" value="P:glycogen biosynthetic process"/>
    <property type="evidence" value="ECO:0007669"/>
    <property type="project" value="UniProtKB-KW"/>
</dbReference>
<evidence type="ECO:0000256" key="1">
    <source>
        <dbReference type="ARBA" id="ARBA00010443"/>
    </source>
</evidence>
<dbReference type="Gene3D" id="3.90.550.10">
    <property type="entry name" value="Spore Coat Polysaccharide Biosynthesis Protein SpsA, Chain A"/>
    <property type="match status" value="1"/>
</dbReference>
<dbReference type="Proteomes" id="UP000050920">
    <property type="component" value="Unassembled WGS sequence"/>
</dbReference>
<dbReference type="Pfam" id="PF00483">
    <property type="entry name" value="NTP_transferase"/>
    <property type="match status" value="1"/>
</dbReference>
<feature type="domain" description="Glucose-1-phosphate adenylyltransferase/Bifunctional protein GlmU-like C-terminal hexapeptide" evidence="4">
    <location>
        <begin position="297"/>
        <end position="363"/>
    </location>
</feature>
<dbReference type="InterPro" id="IPR011832">
    <property type="entry name" value="GlgDAde_trans"/>
</dbReference>
<reference evidence="5 6" key="1">
    <citation type="journal article" date="2015" name="Genome Announc.">
        <title>Expanding the biotechnology potential of lactobacilli through comparative genomics of 213 strains and associated genera.</title>
        <authorList>
            <person name="Sun Z."/>
            <person name="Harris H.M."/>
            <person name="McCann A."/>
            <person name="Guo C."/>
            <person name="Argimon S."/>
            <person name="Zhang W."/>
            <person name="Yang X."/>
            <person name="Jeffery I.B."/>
            <person name="Cooney J.C."/>
            <person name="Kagawa T.F."/>
            <person name="Liu W."/>
            <person name="Song Y."/>
            <person name="Salvetti E."/>
            <person name="Wrobel A."/>
            <person name="Rasinkangas P."/>
            <person name="Parkhill J."/>
            <person name="Rea M.C."/>
            <person name="O'Sullivan O."/>
            <person name="Ritari J."/>
            <person name="Douillard F.P."/>
            <person name="Paul Ross R."/>
            <person name="Yang R."/>
            <person name="Briner A.E."/>
            <person name="Felis G.E."/>
            <person name="de Vos W.M."/>
            <person name="Barrangou R."/>
            <person name="Klaenhammer T.R."/>
            <person name="Caufield P.W."/>
            <person name="Cui Y."/>
            <person name="Zhang H."/>
            <person name="O'Toole P.W."/>
        </authorList>
    </citation>
    <scope>NUCLEOTIDE SEQUENCE [LARGE SCALE GENOMIC DNA]</scope>
    <source>
        <strain evidence="5 6">DSM 21115</strain>
    </source>
</reference>
<protein>
    <submittedName>
        <fullName evidence="5">Glucose-1-phosphate adenylyltransferase, subunit</fullName>
    </submittedName>
</protein>
<dbReference type="PANTHER" id="PTHR43523:SF6">
    <property type="entry name" value="GLYCOGEN BIOSYNTHESIS PROTEIN GLGD"/>
    <property type="match status" value="1"/>
</dbReference>
<dbReference type="PANTHER" id="PTHR43523">
    <property type="entry name" value="GLUCOSE-1-PHOSPHATE ADENYLYLTRANSFERASE-RELATED"/>
    <property type="match status" value="1"/>
</dbReference>
<evidence type="ECO:0000256" key="2">
    <source>
        <dbReference type="ARBA" id="ARBA00023056"/>
    </source>
</evidence>
<keyword evidence="5" id="KW-0548">Nucleotidyltransferase</keyword>
<accession>A0A0R2NPH1</accession>
<dbReference type="Gene3D" id="2.160.10.10">
    <property type="entry name" value="Hexapeptide repeat proteins"/>
    <property type="match status" value="1"/>
</dbReference>
<evidence type="ECO:0000259" key="3">
    <source>
        <dbReference type="Pfam" id="PF00483"/>
    </source>
</evidence>
<sequence>MKRGTVSAIINLVEPSEQLTPLTTARPVGMLPFGGRYRLLDFPLSSAVNAGIQNVMVTTPRSGRSVSDHLRSGRDWGLDTVGGGLFMYPYNDLNLIAPEKKQSLIHHYYDNTILFLKRSHSDYSVVMSTRNVGNIDLKALIRYHEERDNPVTTVYKSVDPASLTPKNTILQLTDKGMATAVVPTAKAKLSKGAKKGAKNMDIYLMSTVDLIEILQDANRRGDIISLEELMKQAVMQHNANAFEYTGFHANVHDLKSYFQANMAILEEANFRALFYSSRRIYTKVKNEIPTFFAEGSQFRASLCGTGGYIEGQVDHSVIFRNVLINRGSQIKDAVIMQGTRIGAGTKIENVIIDKNAVIGPNLVLKGTPDNPLVISKGQHIFRQAEVVTSE</sequence>
<keyword evidence="5" id="KW-0808">Transferase</keyword>
<proteinExistence type="inferred from homology"/>
<dbReference type="AlphaFoldDB" id="A0A0R2NPH1"/>
<keyword evidence="6" id="KW-1185">Reference proteome</keyword>
<dbReference type="GO" id="GO:0008878">
    <property type="term" value="F:glucose-1-phosphate adenylyltransferase activity"/>
    <property type="evidence" value="ECO:0007669"/>
    <property type="project" value="InterPro"/>
</dbReference>
<dbReference type="InterPro" id="IPR029044">
    <property type="entry name" value="Nucleotide-diphossugar_trans"/>
</dbReference>
<dbReference type="CDD" id="cd04651">
    <property type="entry name" value="LbH_G1P_AT_C"/>
    <property type="match status" value="1"/>
</dbReference>
<evidence type="ECO:0000259" key="4">
    <source>
        <dbReference type="Pfam" id="PF24894"/>
    </source>
</evidence>
<dbReference type="InterPro" id="IPR011831">
    <property type="entry name" value="ADP-Glc_PPase"/>
</dbReference>
<gene>
    <name evidence="5" type="ORF">DY78_GL000660</name>
</gene>
<dbReference type="SUPFAM" id="SSF53448">
    <property type="entry name" value="Nucleotide-diphospho-sugar transferases"/>
    <property type="match status" value="1"/>
</dbReference>
<organism evidence="5 6">
    <name type="scientific">Lactiplantibacillus fabifermentans DSM 21115</name>
    <dbReference type="NCBI Taxonomy" id="1413187"/>
    <lineage>
        <taxon>Bacteria</taxon>
        <taxon>Bacillati</taxon>
        <taxon>Bacillota</taxon>
        <taxon>Bacilli</taxon>
        <taxon>Lactobacillales</taxon>
        <taxon>Lactobacillaceae</taxon>
        <taxon>Lactiplantibacillus</taxon>
    </lineage>
</organism>
<dbReference type="InterPro" id="IPR005835">
    <property type="entry name" value="NTP_transferase_dom"/>
</dbReference>
<dbReference type="InterPro" id="IPR056818">
    <property type="entry name" value="GlmU/GlgC-like_hexapep"/>
</dbReference>
<comment type="similarity">
    <text evidence="1">Belongs to the bacterial/plant glucose-1-phosphate adenylyltransferase family.</text>
</comment>
<dbReference type="SUPFAM" id="SSF51161">
    <property type="entry name" value="Trimeric LpxA-like enzymes"/>
    <property type="match status" value="1"/>
</dbReference>
<comment type="caution">
    <text evidence="5">The sequence shown here is derived from an EMBL/GenBank/DDBJ whole genome shotgun (WGS) entry which is preliminary data.</text>
</comment>
<keyword evidence="2" id="KW-0320">Glycogen biosynthesis</keyword>